<keyword evidence="1" id="KW-1133">Transmembrane helix</keyword>
<accession>A0A5A7PHB5</accession>
<keyword evidence="1" id="KW-0472">Membrane</keyword>
<evidence type="ECO:0000256" key="1">
    <source>
        <dbReference type="SAM" id="Phobius"/>
    </source>
</evidence>
<protein>
    <submittedName>
        <fullName evidence="2">Organic cation/carnitine transporter 2</fullName>
    </submittedName>
</protein>
<organism evidence="2 3">
    <name type="scientific">Striga asiatica</name>
    <name type="common">Asiatic witchweed</name>
    <name type="synonym">Buchnera asiatica</name>
    <dbReference type="NCBI Taxonomy" id="4170"/>
    <lineage>
        <taxon>Eukaryota</taxon>
        <taxon>Viridiplantae</taxon>
        <taxon>Streptophyta</taxon>
        <taxon>Embryophyta</taxon>
        <taxon>Tracheophyta</taxon>
        <taxon>Spermatophyta</taxon>
        <taxon>Magnoliopsida</taxon>
        <taxon>eudicotyledons</taxon>
        <taxon>Gunneridae</taxon>
        <taxon>Pentapetalae</taxon>
        <taxon>asterids</taxon>
        <taxon>lamiids</taxon>
        <taxon>Lamiales</taxon>
        <taxon>Orobanchaceae</taxon>
        <taxon>Buchnereae</taxon>
        <taxon>Striga</taxon>
    </lineage>
</organism>
<feature type="transmembrane region" description="Helical" evidence="1">
    <location>
        <begin position="149"/>
        <end position="169"/>
    </location>
</feature>
<dbReference type="OrthoDB" id="5296287at2759"/>
<reference evidence="3" key="1">
    <citation type="journal article" date="2019" name="Curr. Biol.">
        <title>Genome Sequence of Striga asiatica Provides Insight into the Evolution of Plant Parasitism.</title>
        <authorList>
            <person name="Yoshida S."/>
            <person name="Kim S."/>
            <person name="Wafula E.K."/>
            <person name="Tanskanen J."/>
            <person name="Kim Y.M."/>
            <person name="Honaas L."/>
            <person name="Yang Z."/>
            <person name="Spallek T."/>
            <person name="Conn C.E."/>
            <person name="Ichihashi Y."/>
            <person name="Cheong K."/>
            <person name="Cui S."/>
            <person name="Der J.P."/>
            <person name="Gundlach H."/>
            <person name="Jiao Y."/>
            <person name="Hori C."/>
            <person name="Ishida J.K."/>
            <person name="Kasahara H."/>
            <person name="Kiba T."/>
            <person name="Kim M.S."/>
            <person name="Koo N."/>
            <person name="Laohavisit A."/>
            <person name="Lee Y.H."/>
            <person name="Lumba S."/>
            <person name="McCourt P."/>
            <person name="Mortimer J.C."/>
            <person name="Mutuku J.M."/>
            <person name="Nomura T."/>
            <person name="Sasaki-Sekimoto Y."/>
            <person name="Seto Y."/>
            <person name="Wang Y."/>
            <person name="Wakatake T."/>
            <person name="Sakakibara H."/>
            <person name="Demura T."/>
            <person name="Yamaguchi S."/>
            <person name="Yoneyama K."/>
            <person name="Manabe R.I."/>
            <person name="Nelson D.C."/>
            <person name="Schulman A.H."/>
            <person name="Timko M.P."/>
            <person name="dePamphilis C.W."/>
            <person name="Choi D."/>
            <person name="Shirasu K."/>
        </authorList>
    </citation>
    <scope>NUCLEOTIDE SEQUENCE [LARGE SCALE GENOMIC DNA]</scope>
    <source>
        <strain evidence="3">cv. UVA1</strain>
    </source>
</reference>
<feature type="transmembrane region" description="Helical" evidence="1">
    <location>
        <begin position="37"/>
        <end position="56"/>
    </location>
</feature>
<dbReference type="EMBL" id="BKCP01004528">
    <property type="protein sequence ID" value="GER32016.1"/>
    <property type="molecule type" value="Genomic_DNA"/>
</dbReference>
<proteinExistence type="predicted"/>
<gene>
    <name evidence="2" type="ORF">STAS_08065</name>
</gene>
<name>A0A5A7PHB5_STRAF</name>
<evidence type="ECO:0000313" key="2">
    <source>
        <dbReference type="EMBL" id="GER32016.1"/>
    </source>
</evidence>
<evidence type="ECO:0000313" key="3">
    <source>
        <dbReference type="Proteomes" id="UP000325081"/>
    </source>
</evidence>
<dbReference type="Proteomes" id="UP000325081">
    <property type="component" value="Unassembled WGS sequence"/>
</dbReference>
<sequence length="199" mass="22404">MERNEKTKVLDRSICFPFENPDAFGPRKPAFQSTHKRWVECLLGLQSLMALLFVIGRMRQKVLMGGLCLMSGVRNLAGVFMWLKRWKTRMELTSFFWANGFQRAAGVCVGVNPDVREKLGRVGCEGGHILGWVSWACGSGGGARQGEPVFLVPIFGVTILVCELCVVWLPETKGIELFDIMEEEEEDDYRGNEVDLNNL</sequence>
<keyword evidence="1" id="KW-0812">Transmembrane</keyword>
<keyword evidence="3" id="KW-1185">Reference proteome</keyword>
<feature type="transmembrane region" description="Helical" evidence="1">
    <location>
        <begin position="62"/>
        <end position="83"/>
    </location>
</feature>
<dbReference type="AlphaFoldDB" id="A0A5A7PHB5"/>
<comment type="caution">
    <text evidence="2">The sequence shown here is derived from an EMBL/GenBank/DDBJ whole genome shotgun (WGS) entry which is preliminary data.</text>
</comment>